<keyword evidence="10" id="KW-0067">ATP-binding</keyword>
<evidence type="ECO:0000256" key="1">
    <source>
        <dbReference type="ARBA" id="ARBA00004496"/>
    </source>
</evidence>
<dbReference type="GO" id="GO:0016787">
    <property type="term" value="F:hydrolase activity"/>
    <property type="evidence" value="ECO:0007669"/>
    <property type="project" value="UniProtKB-KW"/>
</dbReference>
<keyword evidence="6" id="KW-0227">DNA damage</keyword>
<dbReference type="RefSeq" id="WP_377172111.1">
    <property type="nucleotide sequence ID" value="NZ_JBHSMQ010000016.1"/>
</dbReference>
<name>A0ABW0KZD7_9BACT</name>
<dbReference type="EMBL" id="JBHSMQ010000016">
    <property type="protein sequence ID" value="MFC5458108.1"/>
    <property type="molecule type" value="Genomic_DNA"/>
</dbReference>
<comment type="subcellular location">
    <subcellularLocation>
        <location evidence="1">Cytoplasm</location>
    </subcellularLocation>
</comment>
<evidence type="ECO:0000313" key="18">
    <source>
        <dbReference type="EMBL" id="MFC5458108.1"/>
    </source>
</evidence>
<evidence type="ECO:0000256" key="11">
    <source>
        <dbReference type="ARBA" id="ARBA00022881"/>
    </source>
</evidence>
<keyword evidence="8" id="KW-0863">Zinc-finger</keyword>
<keyword evidence="13" id="KW-0234">DNA repair</keyword>
<dbReference type="Pfam" id="PF17760">
    <property type="entry name" value="UvrA_inter"/>
    <property type="match status" value="1"/>
</dbReference>
<dbReference type="InterPro" id="IPR003439">
    <property type="entry name" value="ABC_transporter-like_ATP-bd"/>
</dbReference>
<evidence type="ECO:0000256" key="5">
    <source>
        <dbReference type="ARBA" id="ARBA00022741"/>
    </source>
</evidence>
<evidence type="ECO:0000256" key="6">
    <source>
        <dbReference type="ARBA" id="ARBA00022763"/>
    </source>
</evidence>
<dbReference type="PROSITE" id="PS00211">
    <property type="entry name" value="ABC_TRANSPORTER_1"/>
    <property type="match status" value="2"/>
</dbReference>
<dbReference type="PANTHER" id="PTHR43152:SF3">
    <property type="entry name" value="UVRABC SYSTEM PROTEIN A"/>
    <property type="match status" value="1"/>
</dbReference>
<evidence type="ECO:0000256" key="2">
    <source>
        <dbReference type="ARBA" id="ARBA00022490"/>
    </source>
</evidence>
<reference evidence="19" key="1">
    <citation type="journal article" date="2019" name="Int. J. Syst. Evol. Microbiol.">
        <title>The Global Catalogue of Microorganisms (GCM) 10K type strain sequencing project: providing services to taxonomists for standard genome sequencing and annotation.</title>
        <authorList>
            <consortium name="The Broad Institute Genomics Platform"/>
            <consortium name="The Broad Institute Genome Sequencing Center for Infectious Disease"/>
            <person name="Wu L."/>
            <person name="Ma J."/>
        </authorList>
    </citation>
    <scope>NUCLEOTIDE SEQUENCE [LARGE SCALE GENOMIC DNA]</scope>
    <source>
        <strain evidence="19">CGMCC 4.1469</strain>
    </source>
</reference>
<keyword evidence="12" id="KW-0238">DNA-binding</keyword>
<evidence type="ECO:0000256" key="14">
    <source>
        <dbReference type="ARBA" id="ARBA00038000"/>
    </source>
</evidence>
<gene>
    <name evidence="18" type="primary">uvrA</name>
    <name evidence="18" type="ORF">ACFQDI_24775</name>
</gene>
<protein>
    <recommendedName>
        <fullName evidence="15">UvrABC system protein A</fullName>
    </recommendedName>
    <alternativeName>
        <fullName evidence="16">Excinuclease ABC subunit A</fullName>
    </alternativeName>
</protein>
<dbReference type="Gene3D" id="1.20.1580.10">
    <property type="entry name" value="ABC transporter ATPase like domain"/>
    <property type="match status" value="3"/>
</dbReference>
<dbReference type="InterPro" id="IPR041102">
    <property type="entry name" value="UvrA_inter"/>
</dbReference>
<evidence type="ECO:0000256" key="12">
    <source>
        <dbReference type="ARBA" id="ARBA00023125"/>
    </source>
</evidence>
<dbReference type="InterPro" id="IPR027417">
    <property type="entry name" value="P-loop_NTPase"/>
</dbReference>
<dbReference type="Pfam" id="PF17755">
    <property type="entry name" value="UvrA_DNA-bind"/>
    <property type="match status" value="1"/>
</dbReference>
<evidence type="ECO:0000256" key="15">
    <source>
        <dbReference type="ARBA" id="ARBA00039316"/>
    </source>
</evidence>
<evidence type="ECO:0000313" key="19">
    <source>
        <dbReference type="Proteomes" id="UP001596052"/>
    </source>
</evidence>
<dbReference type="Gene3D" id="3.40.50.300">
    <property type="entry name" value="P-loop containing nucleotide triphosphate hydrolases"/>
    <property type="match status" value="3"/>
</dbReference>
<keyword evidence="11" id="KW-0267">Excision nuclease</keyword>
<dbReference type="InterPro" id="IPR041552">
    <property type="entry name" value="UvrA_DNA-bd"/>
</dbReference>
<dbReference type="SUPFAM" id="SSF52540">
    <property type="entry name" value="P-loop containing nucleoside triphosphate hydrolases"/>
    <property type="match status" value="2"/>
</dbReference>
<evidence type="ECO:0000256" key="3">
    <source>
        <dbReference type="ARBA" id="ARBA00022723"/>
    </source>
</evidence>
<dbReference type="PROSITE" id="PS50893">
    <property type="entry name" value="ABC_TRANSPORTER_2"/>
    <property type="match status" value="1"/>
</dbReference>
<keyword evidence="7" id="KW-0228">DNA excision</keyword>
<keyword evidence="2" id="KW-0963">Cytoplasm</keyword>
<sequence length="963" mass="105063">MPEDVISVRGARQHNLQNIDVDIPRHRLVVLTGVSGSGKSSLAFDTLFAEGQRRYVQSLSAYARQFLGQMEKPDVDFIEGLSPAVAIEQVHSNPNPRSTIATVTEIYDYLRVLYAVAGQPHDPQTGERLHRSTPPEIADKVLALGEGTRLVVLSPQAPASAADTRTLFEKLKRQGFVRVRLNGTVVELEEAPALDDDQMQQVQVVIDRLVVRGDSRQRLMEAIESALHWNDREVQFLVNLDGSEEVLSYTTAFANPRTGYTLERLTPQHFSFNTHLGACPACEGTGTTPTPDPTLLVPDESVSLAKGAIKAWWARHPTVKQIFNQSVEALARHYGAATDVPFRELPAEFKQALFHGTGSEAINTGWKKADNKRSVAKPFEGLLPEIARMYASAESDVLRASLSRLMNPQPCATCAGMRLRPESLAVRLSSKFKVTGSKLEAAEGLNIHEFTGLQVRDALEWMRELEVTEQQKQYVGELQREVVKRIEFLEQVGLGYLALNRESGTLSGGEMQRIRLASQIGAGLAGVLYVLDEPSIGLHPRDNERLIRTLLRLRDLGNTVLVVEHDEATMRAADYIIELGPGAGTHGGKITAQGTPAEIAANEASITGGFLSGRKRIEAKALPETLIAESREPTRGHALTIHNATAHNLRNVTAAFPLGAFTCVTGPSGSGKSTLVDDILMRALRRHFYDAKEIPGAHEKITGLEQLDKVVVIDQSPIGRSPRSNPATYTGAFGPIRELFAQLPLARMRGYDAGRFSFNTPGGRCEKCEGDGVIKIDMHFLADVYVTCESCKGKRYGAETLEVTFKGKNIAEVLDMTVSEALRFFDRSTTISPKLRTLEETGLGYIKLGQSGATLSGGEAQRIKLSAELAKRSTGRTLYVLDEPTTGLHSADIQTLLGVLLRLRDAGNTLIVIEHHLDMIRSADWIIDLGPGGGSEGGYVLATGTPKQVAANEKSVTGSFLRA</sequence>
<dbReference type="PANTHER" id="PTHR43152">
    <property type="entry name" value="UVRABC SYSTEM PROTEIN A"/>
    <property type="match status" value="1"/>
</dbReference>
<proteinExistence type="inferred from homology"/>
<comment type="similarity">
    <text evidence="14">Belongs to the ABC transporter superfamily. UvrA family.</text>
</comment>
<dbReference type="CDD" id="cd03271">
    <property type="entry name" value="ABC_UvrA_II"/>
    <property type="match status" value="1"/>
</dbReference>
<evidence type="ECO:0000256" key="9">
    <source>
        <dbReference type="ARBA" id="ARBA00022833"/>
    </source>
</evidence>
<evidence type="ECO:0000256" key="13">
    <source>
        <dbReference type="ARBA" id="ARBA00023204"/>
    </source>
</evidence>
<organism evidence="18 19">
    <name type="scientific">Prosthecobacter fluviatilis</name>
    <dbReference type="NCBI Taxonomy" id="445931"/>
    <lineage>
        <taxon>Bacteria</taxon>
        <taxon>Pseudomonadati</taxon>
        <taxon>Verrucomicrobiota</taxon>
        <taxon>Verrucomicrobiia</taxon>
        <taxon>Verrucomicrobiales</taxon>
        <taxon>Verrucomicrobiaceae</taxon>
        <taxon>Prosthecobacter</taxon>
    </lineage>
</organism>
<keyword evidence="5" id="KW-0547">Nucleotide-binding</keyword>
<evidence type="ECO:0000256" key="8">
    <source>
        <dbReference type="ARBA" id="ARBA00022771"/>
    </source>
</evidence>
<dbReference type="InterPro" id="IPR003593">
    <property type="entry name" value="AAA+_ATPase"/>
</dbReference>
<feature type="domain" description="ABC transporter" evidence="17">
    <location>
        <begin position="634"/>
        <end position="956"/>
    </location>
</feature>
<dbReference type="NCBIfam" id="NF001503">
    <property type="entry name" value="PRK00349.1"/>
    <property type="match status" value="1"/>
</dbReference>
<dbReference type="NCBIfam" id="TIGR00630">
    <property type="entry name" value="uvra"/>
    <property type="match status" value="1"/>
</dbReference>
<dbReference type="SMART" id="SM00382">
    <property type="entry name" value="AAA"/>
    <property type="match status" value="2"/>
</dbReference>
<dbReference type="Gene3D" id="1.10.8.280">
    <property type="entry name" value="ABC transporter ATPase domain-like"/>
    <property type="match status" value="1"/>
</dbReference>
<keyword evidence="9" id="KW-0862">Zinc</keyword>
<evidence type="ECO:0000259" key="17">
    <source>
        <dbReference type="PROSITE" id="PS50893"/>
    </source>
</evidence>
<keyword evidence="18" id="KW-0378">Hydrolase</keyword>
<keyword evidence="19" id="KW-1185">Reference proteome</keyword>
<keyword evidence="4" id="KW-0677">Repeat</keyword>
<evidence type="ECO:0000256" key="4">
    <source>
        <dbReference type="ARBA" id="ARBA00022737"/>
    </source>
</evidence>
<dbReference type="InterPro" id="IPR004602">
    <property type="entry name" value="UvrA"/>
</dbReference>
<evidence type="ECO:0000256" key="16">
    <source>
        <dbReference type="ARBA" id="ARBA00042156"/>
    </source>
</evidence>
<comment type="caution">
    <text evidence="18">The sequence shown here is derived from an EMBL/GenBank/DDBJ whole genome shotgun (WGS) entry which is preliminary data.</text>
</comment>
<dbReference type="Gene3D" id="3.30.190.20">
    <property type="match status" value="1"/>
</dbReference>
<dbReference type="InterPro" id="IPR017871">
    <property type="entry name" value="ABC_transporter-like_CS"/>
</dbReference>
<keyword evidence="3" id="KW-0479">Metal-binding</keyword>
<evidence type="ECO:0000256" key="7">
    <source>
        <dbReference type="ARBA" id="ARBA00022769"/>
    </source>
</evidence>
<evidence type="ECO:0000256" key="10">
    <source>
        <dbReference type="ARBA" id="ARBA00022840"/>
    </source>
</evidence>
<accession>A0ABW0KZD7</accession>
<dbReference type="Proteomes" id="UP001596052">
    <property type="component" value="Unassembled WGS sequence"/>
</dbReference>